<dbReference type="PROSITE" id="PS51819">
    <property type="entry name" value="VOC"/>
    <property type="match status" value="1"/>
</dbReference>
<name>A0AAN6F1Q9_EXODE</name>
<dbReference type="GO" id="GO:0004462">
    <property type="term" value="F:lactoylglutathione lyase activity"/>
    <property type="evidence" value="ECO:0007669"/>
    <property type="project" value="InterPro"/>
</dbReference>
<dbReference type="Proteomes" id="UP001161757">
    <property type="component" value="Unassembled WGS sequence"/>
</dbReference>
<feature type="domain" description="VOC" evidence="2">
    <location>
        <begin position="12"/>
        <end position="171"/>
    </location>
</feature>
<dbReference type="PANTHER" id="PTHR10374:SF19">
    <property type="entry name" value="LYASE (GLO1), PUTATIVE (AFU_ORTHOLOGUE AFUA_2G13550)-RELATED"/>
    <property type="match status" value="1"/>
</dbReference>
<evidence type="ECO:0000313" key="3">
    <source>
        <dbReference type="EMBL" id="KAJ8995213.1"/>
    </source>
</evidence>
<evidence type="ECO:0000259" key="2">
    <source>
        <dbReference type="PROSITE" id="PS51819"/>
    </source>
</evidence>
<evidence type="ECO:0000256" key="1">
    <source>
        <dbReference type="ARBA" id="ARBA00022723"/>
    </source>
</evidence>
<dbReference type="EMBL" id="JAJGCB010000002">
    <property type="protein sequence ID" value="KAJ8995213.1"/>
    <property type="molecule type" value="Genomic_DNA"/>
</dbReference>
<dbReference type="AlphaFoldDB" id="A0AAN6F1Q9"/>
<dbReference type="Gene3D" id="3.10.180.10">
    <property type="entry name" value="2,3-Dihydroxybiphenyl 1,2-Dioxygenase, domain 1"/>
    <property type="match status" value="1"/>
</dbReference>
<dbReference type="InterPro" id="IPR029068">
    <property type="entry name" value="Glyas_Bleomycin-R_OHBP_Dase"/>
</dbReference>
<dbReference type="PROSITE" id="PS00934">
    <property type="entry name" value="GLYOXALASE_I_1"/>
    <property type="match status" value="1"/>
</dbReference>
<sequence length="171" mass="19179">MTDDTSQTYRWKFNHVSIRVSDLDKSLFFYEVVLGMKRMTLLPFDDLTIVLLGYVADSDGEALLAREGVLELVHSKHSKPYATNAIRHPELGLAKLCFAVPNLEACMTRIKEYNVHIVKEPGSIEGEEEIAKALGASLSNHVICSRKLHESLQAVGFVEDPDGYLLELVQF</sequence>
<reference evidence="3" key="1">
    <citation type="submission" date="2023-01" db="EMBL/GenBank/DDBJ databases">
        <title>Exophiala dermititidis isolated from Cystic Fibrosis Patient.</title>
        <authorList>
            <person name="Kurbessoian T."/>
            <person name="Crocker A."/>
            <person name="Murante D."/>
            <person name="Hogan D.A."/>
            <person name="Stajich J.E."/>
        </authorList>
    </citation>
    <scope>NUCLEOTIDE SEQUENCE</scope>
    <source>
        <strain evidence="3">Ex8</strain>
    </source>
</reference>
<dbReference type="SUPFAM" id="SSF54593">
    <property type="entry name" value="Glyoxalase/Bleomycin resistance protein/Dihydroxybiphenyl dioxygenase"/>
    <property type="match status" value="1"/>
</dbReference>
<proteinExistence type="predicted"/>
<dbReference type="PANTHER" id="PTHR10374">
    <property type="entry name" value="LACTOYLGLUTATHIONE LYASE GLYOXALASE I"/>
    <property type="match status" value="1"/>
</dbReference>
<dbReference type="InterPro" id="IPR004360">
    <property type="entry name" value="Glyas_Fos-R_dOase_dom"/>
</dbReference>
<keyword evidence="1" id="KW-0479">Metal-binding</keyword>
<dbReference type="GO" id="GO:0046872">
    <property type="term" value="F:metal ion binding"/>
    <property type="evidence" value="ECO:0007669"/>
    <property type="project" value="UniProtKB-KW"/>
</dbReference>
<protein>
    <recommendedName>
        <fullName evidence="2">VOC domain-containing protein</fullName>
    </recommendedName>
</protein>
<dbReference type="Pfam" id="PF00903">
    <property type="entry name" value="Glyoxalase"/>
    <property type="match status" value="1"/>
</dbReference>
<comment type="caution">
    <text evidence="3">The sequence shown here is derived from an EMBL/GenBank/DDBJ whole genome shotgun (WGS) entry which is preliminary data.</text>
</comment>
<accession>A0AAN6F1Q9</accession>
<evidence type="ECO:0000313" key="4">
    <source>
        <dbReference type="Proteomes" id="UP001161757"/>
    </source>
</evidence>
<organism evidence="3 4">
    <name type="scientific">Exophiala dermatitidis</name>
    <name type="common">Black yeast-like fungus</name>
    <name type="synonym">Wangiella dermatitidis</name>
    <dbReference type="NCBI Taxonomy" id="5970"/>
    <lineage>
        <taxon>Eukaryota</taxon>
        <taxon>Fungi</taxon>
        <taxon>Dikarya</taxon>
        <taxon>Ascomycota</taxon>
        <taxon>Pezizomycotina</taxon>
        <taxon>Eurotiomycetes</taxon>
        <taxon>Chaetothyriomycetidae</taxon>
        <taxon>Chaetothyriales</taxon>
        <taxon>Herpotrichiellaceae</taxon>
        <taxon>Exophiala</taxon>
    </lineage>
</organism>
<dbReference type="InterPro" id="IPR018146">
    <property type="entry name" value="Glyoxalase_1_CS"/>
</dbReference>
<dbReference type="InterPro" id="IPR037523">
    <property type="entry name" value="VOC_core"/>
</dbReference>
<gene>
    <name evidence="3" type="ORF">HRR80_001901</name>
</gene>